<feature type="region of interest" description="Disordered" evidence="1">
    <location>
        <begin position="144"/>
        <end position="279"/>
    </location>
</feature>
<feature type="region of interest" description="Disordered" evidence="1">
    <location>
        <begin position="43"/>
        <end position="105"/>
    </location>
</feature>
<feature type="region of interest" description="Disordered" evidence="1">
    <location>
        <begin position="381"/>
        <end position="415"/>
    </location>
</feature>
<evidence type="ECO:0000313" key="2">
    <source>
        <dbReference type="EMBL" id="TEB31161.1"/>
    </source>
</evidence>
<feature type="compositionally biased region" description="Pro residues" evidence="1">
    <location>
        <begin position="385"/>
        <end position="395"/>
    </location>
</feature>
<reference evidence="2 3" key="1">
    <citation type="journal article" date="2019" name="Nat. Ecol. Evol.">
        <title>Megaphylogeny resolves global patterns of mushroom evolution.</title>
        <authorList>
            <person name="Varga T."/>
            <person name="Krizsan K."/>
            <person name="Foldi C."/>
            <person name="Dima B."/>
            <person name="Sanchez-Garcia M."/>
            <person name="Sanchez-Ramirez S."/>
            <person name="Szollosi G.J."/>
            <person name="Szarkandi J.G."/>
            <person name="Papp V."/>
            <person name="Albert L."/>
            <person name="Andreopoulos W."/>
            <person name="Angelini C."/>
            <person name="Antonin V."/>
            <person name="Barry K.W."/>
            <person name="Bougher N.L."/>
            <person name="Buchanan P."/>
            <person name="Buyck B."/>
            <person name="Bense V."/>
            <person name="Catcheside P."/>
            <person name="Chovatia M."/>
            <person name="Cooper J."/>
            <person name="Damon W."/>
            <person name="Desjardin D."/>
            <person name="Finy P."/>
            <person name="Geml J."/>
            <person name="Haridas S."/>
            <person name="Hughes K."/>
            <person name="Justo A."/>
            <person name="Karasinski D."/>
            <person name="Kautmanova I."/>
            <person name="Kiss B."/>
            <person name="Kocsube S."/>
            <person name="Kotiranta H."/>
            <person name="LaButti K.M."/>
            <person name="Lechner B.E."/>
            <person name="Liimatainen K."/>
            <person name="Lipzen A."/>
            <person name="Lukacs Z."/>
            <person name="Mihaltcheva S."/>
            <person name="Morgado L.N."/>
            <person name="Niskanen T."/>
            <person name="Noordeloos M.E."/>
            <person name="Ohm R.A."/>
            <person name="Ortiz-Santana B."/>
            <person name="Ovrebo C."/>
            <person name="Racz N."/>
            <person name="Riley R."/>
            <person name="Savchenko A."/>
            <person name="Shiryaev A."/>
            <person name="Soop K."/>
            <person name="Spirin V."/>
            <person name="Szebenyi C."/>
            <person name="Tomsovsky M."/>
            <person name="Tulloss R.E."/>
            <person name="Uehling J."/>
            <person name="Grigoriev I.V."/>
            <person name="Vagvolgyi C."/>
            <person name="Papp T."/>
            <person name="Martin F.M."/>
            <person name="Miettinen O."/>
            <person name="Hibbett D.S."/>
            <person name="Nagy L.G."/>
        </authorList>
    </citation>
    <scope>NUCLEOTIDE SEQUENCE [LARGE SCALE GENOMIC DNA]</scope>
    <source>
        <strain evidence="2 3">FP101781</strain>
    </source>
</reference>
<dbReference type="Proteomes" id="UP000298030">
    <property type="component" value="Unassembled WGS sequence"/>
</dbReference>
<dbReference type="OrthoDB" id="3038547at2759"/>
<feature type="compositionally biased region" description="Low complexity" evidence="1">
    <location>
        <begin position="198"/>
        <end position="218"/>
    </location>
</feature>
<gene>
    <name evidence="2" type="ORF">FA13DRAFT_1852431</name>
</gene>
<feature type="compositionally biased region" description="Polar residues" evidence="1">
    <location>
        <begin position="249"/>
        <end position="258"/>
    </location>
</feature>
<name>A0A4Y7TAY4_COPMI</name>
<dbReference type="EMBL" id="QPFP01000020">
    <property type="protein sequence ID" value="TEB31161.1"/>
    <property type="molecule type" value="Genomic_DNA"/>
</dbReference>
<accession>A0A4Y7TAY4</accession>
<sequence>MPSFPAPQPTRKQLIKSTRKLQAVLGTTPMVLELDLSSATHTSFLEVKDANPRPPVTPRTRAQRRRGQVFQGSSSSTSSSSADELTSDSSGSSSSDEEDKDKTLIDDDDASYVFVPTSIPKAGYTPFSIPTAVPVETIIPLPGTRSYLLHDPNPSKRARSNTKSVPKNMKSADQEEEQKRGRHHLETKIQAHTTRPTSSVSPSLDPRPLSSPTSIAPSTAPPLTPPRSHRKTSSASTTYTDASREPLSPLSQMFSNRLSMMPEDQRERKEKEMRRKKMDKVKRTLGENVPPELVFRAAPPASAASSIPAASSSLHQPHPSDSTAIRLPARKTLGKKHRPRSLSVPIAFSAVANVEIDITPAEGDLPPLEDSPAPAPRPIVVSAPTQPPRPLPVPPTTRARSHSKSYSTNTTIPTTTTTTTTAVLPIAPSPGSGRGGYYSAHDVGTTIGYKGKTERTLERTAFATLLQGASPSASVDELGVYTHVQRHPAIPPRSSSLDLQRPAAAVERSRANLTPITYVYGAKKGGSKKVEDVQGESGEEEWRRKEREWSGEWNVHDMGDVVRRLRGLKAA</sequence>
<keyword evidence="3" id="KW-1185">Reference proteome</keyword>
<feature type="compositionally biased region" description="Basic and acidic residues" evidence="1">
    <location>
        <begin position="263"/>
        <end position="273"/>
    </location>
</feature>
<feature type="compositionally biased region" description="Low complexity" evidence="1">
    <location>
        <begin position="72"/>
        <end position="94"/>
    </location>
</feature>
<proteinExistence type="predicted"/>
<feature type="compositionally biased region" description="Basic and acidic residues" evidence="1">
    <location>
        <begin position="170"/>
        <end position="189"/>
    </location>
</feature>
<evidence type="ECO:0000256" key="1">
    <source>
        <dbReference type="SAM" id="MobiDB-lite"/>
    </source>
</evidence>
<protein>
    <submittedName>
        <fullName evidence="2">Uncharacterized protein</fullName>
    </submittedName>
</protein>
<organism evidence="2 3">
    <name type="scientific">Coprinellus micaceus</name>
    <name type="common">Glistening ink-cap mushroom</name>
    <name type="synonym">Coprinus micaceus</name>
    <dbReference type="NCBI Taxonomy" id="71717"/>
    <lineage>
        <taxon>Eukaryota</taxon>
        <taxon>Fungi</taxon>
        <taxon>Dikarya</taxon>
        <taxon>Basidiomycota</taxon>
        <taxon>Agaricomycotina</taxon>
        <taxon>Agaricomycetes</taxon>
        <taxon>Agaricomycetidae</taxon>
        <taxon>Agaricales</taxon>
        <taxon>Agaricineae</taxon>
        <taxon>Psathyrellaceae</taxon>
        <taxon>Coprinellus</taxon>
    </lineage>
</organism>
<comment type="caution">
    <text evidence="2">The sequence shown here is derived from an EMBL/GenBank/DDBJ whole genome shotgun (WGS) entry which is preliminary data.</text>
</comment>
<dbReference type="AlphaFoldDB" id="A0A4Y7TAY4"/>
<evidence type="ECO:0000313" key="3">
    <source>
        <dbReference type="Proteomes" id="UP000298030"/>
    </source>
</evidence>